<proteinExistence type="predicted"/>
<evidence type="ECO:0000313" key="2">
    <source>
        <dbReference type="EMBL" id="BCB26390.1"/>
    </source>
</evidence>
<accession>A0A6F8VAN4</accession>
<evidence type="ECO:0000259" key="1">
    <source>
        <dbReference type="Pfam" id="PF07195"/>
    </source>
</evidence>
<reference evidence="3" key="1">
    <citation type="submission" date="2020-03" db="EMBL/GenBank/DDBJ databases">
        <title>Complete genome sequence of sulfur-oxidizing bacterium skT11.</title>
        <authorList>
            <person name="Kanda M."/>
            <person name="Kojima H."/>
            <person name="Fukui M."/>
        </authorList>
    </citation>
    <scope>NUCLEOTIDE SEQUENCE [LARGE SCALE GENOMIC DNA]</scope>
    <source>
        <strain evidence="3">skT11</strain>
    </source>
</reference>
<dbReference type="GO" id="GO:0009288">
    <property type="term" value="C:bacterial-type flagellum"/>
    <property type="evidence" value="ECO:0007669"/>
    <property type="project" value="InterPro"/>
</dbReference>
<organism evidence="2 3">
    <name type="scientific">Sulfurimicrobium lacus</name>
    <dbReference type="NCBI Taxonomy" id="2715678"/>
    <lineage>
        <taxon>Bacteria</taxon>
        <taxon>Pseudomonadati</taxon>
        <taxon>Pseudomonadota</taxon>
        <taxon>Betaproteobacteria</taxon>
        <taxon>Nitrosomonadales</taxon>
        <taxon>Sulfuricellaceae</taxon>
        <taxon>Sulfurimicrobium</taxon>
    </lineage>
</organism>
<feature type="domain" description="Flagellar hook-associated protein 2 C-terminal" evidence="1">
    <location>
        <begin position="121"/>
        <end position="254"/>
    </location>
</feature>
<keyword evidence="3" id="KW-1185">Reference proteome</keyword>
<dbReference type="KEGG" id="slac:SKTS_12760"/>
<evidence type="ECO:0000313" key="3">
    <source>
        <dbReference type="Proteomes" id="UP000502260"/>
    </source>
</evidence>
<dbReference type="Proteomes" id="UP000502260">
    <property type="component" value="Chromosome"/>
</dbReference>
<protein>
    <recommendedName>
        <fullName evidence="1">Flagellar hook-associated protein 2 C-terminal domain-containing protein</fullName>
    </recommendedName>
</protein>
<gene>
    <name evidence="2" type="ORF">SKTS_12760</name>
</gene>
<dbReference type="InterPro" id="IPR010809">
    <property type="entry name" value="FliD_C"/>
</dbReference>
<dbReference type="AlphaFoldDB" id="A0A6F8VAN4"/>
<dbReference type="GO" id="GO:0007155">
    <property type="term" value="P:cell adhesion"/>
    <property type="evidence" value="ECO:0007669"/>
    <property type="project" value="InterPro"/>
</dbReference>
<sequence length="296" mass="30978">MNISPASIALNLATFRSQALGTLMSSAPDSGKDAFAALMNQFSTANDVSTDPLSWLAANGSVAGVAAPGRNMALVDPESAFRMMSVINQADVDYKARFAELSEMKAYVAQMQDAGQSLGNITPATGNDSIASQLQGFVAQYNGWVQRFDPDMQNGGILAGTQAAQVSRYELGQSIANIFNGAKDGVHGLRDLGVSIDRNTGLATLDTAKLDAILAGNKQGAVDALQEFSANFAKSANLLNSGGNFIPNQLDNLNRAIHYIADNESSLQAEFGSGDAPKATGLVAQALAAYNRTYAI</sequence>
<dbReference type="EMBL" id="AP022853">
    <property type="protein sequence ID" value="BCB26390.1"/>
    <property type="molecule type" value="Genomic_DNA"/>
</dbReference>
<name>A0A6F8VAN4_9PROT</name>
<dbReference type="RefSeq" id="WP_173062035.1">
    <property type="nucleotide sequence ID" value="NZ_AP022853.1"/>
</dbReference>
<dbReference type="Pfam" id="PF07195">
    <property type="entry name" value="FliD_C"/>
    <property type="match status" value="1"/>
</dbReference>